<dbReference type="GO" id="GO:0071949">
    <property type="term" value="F:FAD binding"/>
    <property type="evidence" value="ECO:0007669"/>
    <property type="project" value="InterPro"/>
</dbReference>
<dbReference type="InterPro" id="IPR016166">
    <property type="entry name" value="FAD-bd_PCMH"/>
</dbReference>
<evidence type="ECO:0000256" key="3">
    <source>
        <dbReference type="ARBA" id="ARBA00022630"/>
    </source>
</evidence>
<dbReference type="Gene3D" id="3.40.462.20">
    <property type="match status" value="1"/>
</dbReference>
<proteinExistence type="inferred from homology"/>
<dbReference type="InterPro" id="IPR006093">
    <property type="entry name" value="Oxy_OxRdtase_FAD_BS"/>
</dbReference>
<name>A0A3N0VLY8_9GAMM</name>
<evidence type="ECO:0000259" key="6">
    <source>
        <dbReference type="PROSITE" id="PS51387"/>
    </source>
</evidence>
<dbReference type="InterPro" id="IPR016167">
    <property type="entry name" value="FAD-bd_PCMH_sub1"/>
</dbReference>
<feature type="domain" description="FAD-binding PCMH-type" evidence="6">
    <location>
        <begin position="32"/>
        <end position="203"/>
    </location>
</feature>
<evidence type="ECO:0000256" key="1">
    <source>
        <dbReference type="ARBA" id="ARBA00001974"/>
    </source>
</evidence>
<evidence type="ECO:0000256" key="4">
    <source>
        <dbReference type="ARBA" id="ARBA00022827"/>
    </source>
</evidence>
<dbReference type="GO" id="GO:0016491">
    <property type="term" value="F:oxidoreductase activity"/>
    <property type="evidence" value="ECO:0007669"/>
    <property type="project" value="UniProtKB-KW"/>
</dbReference>
<dbReference type="InterPro" id="IPR050416">
    <property type="entry name" value="FAD-linked_Oxidoreductase"/>
</dbReference>
<comment type="cofactor">
    <cofactor evidence="1">
        <name>FAD</name>
        <dbReference type="ChEBI" id="CHEBI:57692"/>
    </cofactor>
</comment>
<evidence type="ECO:0000313" key="8">
    <source>
        <dbReference type="Proteomes" id="UP000282106"/>
    </source>
</evidence>
<keyword evidence="8" id="KW-1185">Reference proteome</keyword>
<dbReference type="Pfam" id="PF01565">
    <property type="entry name" value="FAD_binding_4"/>
    <property type="match status" value="1"/>
</dbReference>
<dbReference type="Gene3D" id="3.30.43.10">
    <property type="entry name" value="Uridine Diphospho-n-acetylenolpyruvylglucosamine Reductase, domain 2"/>
    <property type="match status" value="1"/>
</dbReference>
<dbReference type="InterPro" id="IPR006094">
    <property type="entry name" value="Oxid_FAD_bind_N"/>
</dbReference>
<dbReference type="InterPro" id="IPR016169">
    <property type="entry name" value="FAD-bd_PCMH_sub2"/>
</dbReference>
<keyword evidence="5" id="KW-0560">Oxidoreductase</keyword>
<dbReference type="InterPro" id="IPR036318">
    <property type="entry name" value="FAD-bd_PCMH-like_sf"/>
</dbReference>
<comment type="caution">
    <text evidence="7">The sequence shown here is derived from an EMBL/GenBank/DDBJ whole genome shotgun (WGS) entry which is preliminary data.</text>
</comment>
<dbReference type="PROSITE" id="PS00862">
    <property type="entry name" value="OX2_COVAL_FAD"/>
    <property type="match status" value="1"/>
</dbReference>
<dbReference type="PANTHER" id="PTHR42973:SF39">
    <property type="entry name" value="FAD-BINDING PCMH-TYPE DOMAIN-CONTAINING PROTEIN"/>
    <property type="match status" value="1"/>
</dbReference>
<accession>A0A3N0VLY8</accession>
<comment type="similarity">
    <text evidence="2">Belongs to the oxygen-dependent FAD-linked oxidoreductase family.</text>
</comment>
<organism evidence="7 8">
    <name type="scientific">Stagnimonas aquatica</name>
    <dbReference type="NCBI Taxonomy" id="2689987"/>
    <lineage>
        <taxon>Bacteria</taxon>
        <taxon>Pseudomonadati</taxon>
        <taxon>Pseudomonadota</taxon>
        <taxon>Gammaproteobacteria</taxon>
        <taxon>Nevskiales</taxon>
        <taxon>Nevskiaceae</taxon>
        <taxon>Stagnimonas</taxon>
    </lineage>
</organism>
<dbReference type="Gene3D" id="3.30.465.10">
    <property type="match status" value="1"/>
</dbReference>
<dbReference type="InParanoid" id="A0A3N0VLY8"/>
<reference evidence="7 8" key="1">
    <citation type="submission" date="2018-10" db="EMBL/GenBank/DDBJ databases">
        <authorList>
            <person name="Chen W.-M."/>
        </authorList>
    </citation>
    <scope>NUCLEOTIDE SEQUENCE [LARGE SCALE GENOMIC DNA]</scope>
    <source>
        <strain evidence="7 8">THS-13</strain>
    </source>
</reference>
<dbReference type="AlphaFoldDB" id="A0A3N0VLY8"/>
<gene>
    <name evidence="7" type="ORF">ED208_04265</name>
</gene>
<keyword evidence="4" id="KW-0274">FAD</keyword>
<dbReference type="SUPFAM" id="SSF56176">
    <property type="entry name" value="FAD-binding/transporter-associated domain-like"/>
    <property type="match status" value="1"/>
</dbReference>
<sequence>MKRPTTKGRVWQRGEPGFDAAVLATSFSGRDPGHRPKLMVQANDVFEVIAAVKRARREGLKISVCSGGHSWAQNHLRPDGLLLDLSRLRGIEIDAGQRIARVGPGGWCVDLDNALKRQGLFMPVAHAPDVGLGGFLLQGGFGWSSRVYGLGCEQVIGLDLVLADGSLVHASAEENADLYWAARGAGPGFFAVVVRFHLRLHPRPRFTGMLAQVFAMRHLEEVFTWADAVGAEVAREVEFQILLTPKAMGLFAPGIEVLAPVMTDSRARASAMVDFVRRSPLRRKAHLTTPLLPLSTAMMSWGASITHFPPRMRWCADNLWTDAPVADLLPGLRAVADSLPPAPSHALWLNWHPPAQRPDMAFSLEAKRYFAVYGEWRQAEDDARYGNWATERMQAMAAHGKGIQLADENLGRRPARFMAEANLARLDRIRAERDPEGRFHSWMGRPPAVD</sequence>
<protein>
    <submittedName>
        <fullName evidence="7">FAD-binding oxidoreductase</fullName>
    </submittedName>
</protein>
<dbReference type="RefSeq" id="WP_123210600.1">
    <property type="nucleotide sequence ID" value="NZ_RJVO01000001.1"/>
</dbReference>
<evidence type="ECO:0000256" key="2">
    <source>
        <dbReference type="ARBA" id="ARBA00005466"/>
    </source>
</evidence>
<keyword evidence="3" id="KW-0285">Flavoprotein</keyword>
<dbReference type="PROSITE" id="PS51387">
    <property type="entry name" value="FAD_PCMH"/>
    <property type="match status" value="1"/>
</dbReference>
<dbReference type="Proteomes" id="UP000282106">
    <property type="component" value="Unassembled WGS sequence"/>
</dbReference>
<dbReference type="EMBL" id="RJVO01000001">
    <property type="protein sequence ID" value="ROH93744.1"/>
    <property type="molecule type" value="Genomic_DNA"/>
</dbReference>
<evidence type="ECO:0000313" key="7">
    <source>
        <dbReference type="EMBL" id="ROH93744.1"/>
    </source>
</evidence>
<dbReference type="PANTHER" id="PTHR42973">
    <property type="entry name" value="BINDING OXIDOREDUCTASE, PUTATIVE (AFU_ORTHOLOGUE AFUA_1G17690)-RELATED"/>
    <property type="match status" value="1"/>
</dbReference>
<evidence type="ECO:0000256" key="5">
    <source>
        <dbReference type="ARBA" id="ARBA00023002"/>
    </source>
</evidence>